<dbReference type="Proteomes" id="UP000244956">
    <property type="component" value="Unassembled WGS sequence"/>
</dbReference>
<dbReference type="InterPro" id="IPR007863">
    <property type="entry name" value="Peptidase_M16_C"/>
</dbReference>
<organism evidence="4 5">
    <name type="scientific">Marinilabilia rubra</name>
    <dbReference type="NCBI Taxonomy" id="2162893"/>
    <lineage>
        <taxon>Bacteria</taxon>
        <taxon>Pseudomonadati</taxon>
        <taxon>Bacteroidota</taxon>
        <taxon>Bacteroidia</taxon>
        <taxon>Marinilabiliales</taxon>
        <taxon>Marinilabiliaceae</taxon>
        <taxon>Marinilabilia</taxon>
    </lineage>
</organism>
<dbReference type="RefSeq" id="WP_109263619.1">
    <property type="nucleotide sequence ID" value="NZ_QEWP01000004.1"/>
</dbReference>
<evidence type="ECO:0000313" key="4">
    <source>
        <dbReference type="EMBL" id="PWD99995.1"/>
    </source>
</evidence>
<feature type="domain" description="Peptidase M16C associated" evidence="3">
    <location>
        <begin position="484"/>
        <end position="734"/>
    </location>
</feature>
<evidence type="ECO:0000313" key="5">
    <source>
        <dbReference type="Proteomes" id="UP000244956"/>
    </source>
</evidence>
<dbReference type="GO" id="GO:0004222">
    <property type="term" value="F:metalloendopeptidase activity"/>
    <property type="evidence" value="ECO:0007669"/>
    <property type="project" value="TreeGrafter"/>
</dbReference>
<dbReference type="PANTHER" id="PTHR43016:SF13">
    <property type="entry name" value="PRESEQUENCE PROTEASE, MITOCHONDRIAL"/>
    <property type="match status" value="1"/>
</dbReference>
<feature type="chain" id="PRO_5015552083" evidence="2">
    <location>
        <begin position="27"/>
        <end position="995"/>
    </location>
</feature>
<dbReference type="SUPFAM" id="SSF63411">
    <property type="entry name" value="LuxS/MPP-like metallohydrolase"/>
    <property type="match status" value="4"/>
</dbReference>
<dbReference type="SMART" id="SM01264">
    <property type="entry name" value="M16C_associated"/>
    <property type="match status" value="1"/>
</dbReference>
<dbReference type="Pfam" id="PF05193">
    <property type="entry name" value="Peptidase_M16_C"/>
    <property type="match status" value="1"/>
</dbReference>
<dbReference type="Gene3D" id="3.30.830.10">
    <property type="entry name" value="Metalloenzyme, LuxS/M16 peptidase-like"/>
    <property type="match status" value="4"/>
</dbReference>
<dbReference type="PANTHER" id="PTHR43016">
    <property type="entry name" value="PRESEQUENCE PROTEASE"/>
    <property type="match status" value="1"/>
</dbReference>
<dbReference type="FunFam" id="3.30.830.10:FF:000034">
    <property type="entry name" value="presequence protease 1, chloroplastic/mitochondrial"/>
    <property type="match status" value="1"/>
</dbReference>
<evidence type="ECO:0000259" key="3">
    <source>
        <dbReference type="SMART" id="SM01264"/>
    </source>
</evidence>
<sequence>MKNKFLTLTMAIVGLLLWSCSQTPNYKEGKVYNGFKLIENRFVKEVNANCLFFQHEKSGARLMKIAADDANKLFAVSFKTTPGHDYGTPHILEHSVLNGSENFPVKSPFDLLMKGSLKTFLNAMTGSDFTTYPVASMNQKDYFNLMHVYMDAVFKPLLHSDPKILKQEGWHYELDSLEGDIVYKGVVYNEMKGAFSSPERQLNYHSYKMLFPNNTYGVSSGGHPQAIPQLTYEYFKEFHKRYYHPSNSFVLLYGNADLEKELSFLDKEYFSGYEVSDKKVEIPLQTAFETRKSAEKAYSIPIGSDTENQTFLNYTFVAGRNTDQDLVMALDVLSDALVNHQSSPLRLALQEANIGKDVYAWVDDSKQNVFSITVKNANPEDKEEFEQILFETMNDAVKTGFDKETIEGIVNRKEFRLREGNTPQKGMMYLFSLKNSILFGDDPYSGLEFEKPLAQLKTGIENGMLENTLQKYFIDNPHALLMVLKPQPGLENEIAEKTKEKLAKYKASLSKEELQKLIDETQELKAHQKKEDSPEAVATVPMLSLSDISHDVQWYEPLEKKAADIPVLHFSDFTNNIAYNRLFFDMYALPKELIPYGNLLAEVMGQMNTENYNFGELDNALNIHTGGFSTYVTSYLENYSDDNLMPQFVITAKSTIAKTDKLLELTSEILNNSKFNDPERLKDVLVRHQSQVESSVKNNGVSYAITRLNSYYTNRGVFSELTGGLNYYNFVTELTRNFDSKKEEIIKNLQTTADLLFNRKNLTAGITCSDENYTQFQEGFTGFAEQLPDEDITKNQWVFDLGAKNEGLMSSSMVQYVTKGYDFKKLGYEWDGKMRVLNQILSRDYLQNKIRVMGGAYGGWARISPTGVTYFASYRDPNLTETIENYNAAPEFLKTFDADEKEMTRFIIGTISNMDRPTTASQRGAMAFNNYFTKQTKTKMEEERNAVLSTTSEDIQNYAGIIEDVMNQDILCAYGNDQKIETNKEIFKEIKPVTR</sequence>
<comment type="caution">
    <text evidence="4">The sequence shown here is derived from an EMBL/GenBank/DDBJ whole genome shotgun (WGS) entry which is preliminary data.</text>
</comment>
<evidence type="ECO:0000256" key="1">
    <source>
        <dbReference type="SAM" id="Coils"/>
    </source>
</evidence>
<dbReference type="GO" id="GO:0046872">
    <property type="term" value="F:metal ion binding"/>
    <property type="evidence" value="ECO:0007669"/>
    <property type="project" value="InterPro"/>
</dbReference>
<dbReference type="InterPro" id="IPR055130">
    <property type="entry name" value="PreP_C"/>
</dbReference>
<dbReference type="InterPro" id="IPR013578">
    <property type="entry name" value="Peptidase_M16C_assoc"/>
</dbReference>
<dbReference type="OrthoDB" id="9811314at2"/>
<dbReference type="GO" id="GO:0016485">
    <property type="term" value="P:protein processing"/>
    <property type="evidence" value="ECO:0007669"/>
    <property type="project" value="TreeGrafter"/>
</dbReference>
<evidence type="ECO:0000256" key="2">
    <source>
        <dbReference type="SAM" id="SignalP"/>
    </source>
</evidence>
<dbReference type="AlphaFoldDB" id="A0A2U2BAA5"/>
<dbReference type="EMBL" id="QEWP01000004">
    <property type="protein sequence ID" value="PWD99995.1"/>
    <property type="molecule type" value="Genomic_DNA"/>
</dbReference>
<feature type="coiled-coil region" evidence="1">
    <location>
        <begin position="495"/>
        <end position="531"/>
    </location>
</feature>
<gene>
    <name evidence="4" type="ORF">DDZ16_06430</name>
</gene>
<dbReference type="Pfam" id="PF08367">
    <property type="entry name" value="M16C_assoc"/>
    <property type="match status" value="1"/>
</dbReference>
<reference evidence="4 5" key="1">
    <citation type="submission" date="2018-05" db="EMBL/GenBank/DDBJ databases">
        <title>Marinilabilia rubrum sp. nov., isolated from saltern sediment.</title>
        <authorList>
            <person name="Zhang R."/>
        </authorList>
    </citation>
    <scope>NUCLEOTIDE SEQUENCE [LARGE SCALE GENOMIC DNA]</scope>
    <source>
        <strain evidence="4 5">WTE16</strain>
    </source>
</reference>
<keyword evidence="2" id="KW-0732">Signal</keyword>
<dbReference type="Pfam" id="PF22516">
    <property type="entry name" value="PreP_C"/>
    <property type="match status" value="1"/>
</dbReference>
<protein>
    <submittedName>
        <fullName evidence="4">Peptidase</fullName>
    </submittedName>
</protein>
<name>A0A2U2BAA5_9BACT</name>
<feature type="signal peptide" evidence="2">
    <location>
        <begin position="1"/>
        <end position="26"/>
    </location>
</feature>
<keyword evidence="5" id="KW-1185">Reference proteome</keyword>
<accession>A0A2U2BAA5</accession>
<keyword evidence="1" id="KW-0175">Coiled coil</keyword>
<dbReference type="InterPro" id="IPR011249">
    <property type="entry name" value="Metalloenz_LuxS/M16"/>
</dbReference>
<proteinExistence type="predicted"/>